<dbReference type="Proteomes" id="UP001226691">
    <property type="component" value="Unassembled WGS sequence"/>
</dbReference>
<evidence type="ECO:0000313" key="2">
    <source>
        <dbReference type="EMBL" id="MDQ1122831.1"/>
    </source>
</evidence>
<protein>
    <recommendedName>
        <fullName evidence="4">DUF559 domain-containing protein</fullName>
    </recommendedName>
</protein>
<accession>A0ABU0TT32</accession>
<organism evidence="2 3">
    <name type="scientific">Microbacterium trichothecenolyticum</name>
    <name type="common">Aureobacterium trichothecenolyticum</name>
    <dbReference type="NCBI Taxonomy" id="69370"/>
    <lineage>
        <taxon>Bacteria</taxon>
        <taxon>Bacillati</taxon>
        <taxon>Actinomycetota</taxon>
        <taxon>Actinomycetes</taxon>
        <taxon>Micrococcales</taxon>
        <taxon>Microbacteriaceae</taxon>
        <taxon>Microbacterium</taxon>
    </lineage>
</organism>
<evidence type="ECO:0008006" key="4">
    <source>
        <dbReference type="Google" id="ProtNLM"/>
    </source>
</evidence>
<comment type="caution">
    <text evidence="2">The sequence shown here is derived from an EMBL/GenBank/DDBJ whole genome shotgun (WGS) entry which is preliminary data.</text>
</comment>
<evidence type="ECO:0000313" key="3">
    <source>
        <dbReference type="Proteomes" id="UP001226691"/>
    </source>
</evidence>
<proteinExistence type="predicted"/>
<reference evidence="2 3" key="1">
    <citation type="submission" date="2023-07" db="EMBL/GenBank/DDBJ databases">
        <title>Functional and genomic diversity of the sorghum phyllosphere microbiome.</title>
        <authorList>
            <person name="Shade A."/>
        </authorList>
    </citation>
    <scope>NUCLEOTIDE SEQUENCE [LARGE SCALE GENOMIC DNA]</scope>
    <source>
        <strain evidence="2 3">SORGH_AS_1207</strain>
    </source>
</reference>
<dbReference type="RefSeq" id="WP_307481536.1">
    <property type="nucleotide sequence ID" value="NZ_JAUTBF010000001.1"/>
</dbReference>
<dbReference type="SUPFAM" id="SSF52980">
    <property type="entry name" value="Restriction endonuclease-like"/>
    <property type="match status" value="1"/>
</dbReference>
<dbReference type="EMBL" id="JAUTBF010000001">
    <property type="protein sequence ID" value="MDQ1122831.1"/>
    <property type="molecule type" value="Genomic_DNA"/>
</dbReference>
<name>A0ABU0TT32_MICTR</name>
<keyword evidence="3" id="KW-1185">Reference proteome</keyword>
<sequence length="313" mass="34420">MTSPSVHVFTTGDALREGATRRFVDSRQWARPFHGVRMSPSGEDTDVHPATQRERRILTRVEAYRAIIGSHAFFSHSTAALLWAMPLPPLTDDVVHVSVVAPARAPEGRGVRGHQLKPHGVGVRTSSSGALLTDPATTWALLGSELRHPYDLVAAADAAVTSVRVAGPRGRVIRDPLVTIEELQAAVDAAPKRRGIVAVRDALPRVRVGSASRTESWTRLTLVDGGLPEPVLNHDVYDVDGFVGCIDLAYPDVRVGVEYEGDQHRTDPAQWQRDLERYERLAAAGWRIVRVTRAMLFRRPDLLVRLVGDARAR</sequence>
<dbReference type="InterPro" id="IPR011335">
    <property type="entry name" value="Restrct_endonuc-II-like"/>
</dbReference>
<gene>
    <name evidence="2" type="ORF">QE412_001404</name>
</gene>
<evidence type="ECO:0000256" key="1">
    <source>
        <dbReference type="SAM" id="MobiDB-lite"/>
    </source>
</evidence>
<feature type="region of interest" description="Disordered" evidence="1">
    <location>
        <begin position="108"/>
        <end position="128"/>
    </location>
</feature>
<dbReference type="Gene3D" id="3.40.960.10">
    <property type="entry name" value="VSR Endonuclease"/>
    <property type="match status" value="1"/>
</dbReference>